<evidence type="ECO:0000259" key="2">
    <source>
        <dbReference type="Pfam" id="PF13478"/>
    </source>
</evidence>
<evidence type="ECO:0000259" key="1">
    <source>
        <dbReference type="Pfam" id="PF02625"/>
    </source>
</evidence>
<dbReference type="InterPro" id="IPR003777">
    <property type="entry name" value="XdhC_CoxI"/>
</dbReference>
<feature type="domain" description="XdhC Rossmann" evidence="2">
    <location>
        <begin position="176"/>
        <end position="311"/>
    </location>
</feature>
<dbReference type="OrthoDB" id="9773039at2"/>
<reference evidence="3 4" key="1">
    <citation type="submission" date="2019-01" db="EMBL/GenBank/DDBJ databases">
        <title>Chengkuizengella sp. nov., isolated from deep-sea sediment of East Pacific Ocean.</title>
        <authorList>
            <person name="Yang J."/>
            <person name="Lai Q."/>
            <person name="Shao Z."/>
        </authorList>
    </citation>
    <scope>NUCLEOTIDE SEQUENCE [LARGE SCALE GENOMIC DNA]</scope>
    <source>
        <strain evidence="3 4">YPA3-1-1</strain>
    </source>
</reference>
<dbReference type="PANTHER" id="PTHR30388">
    <property type="entry name" value="ALDEHYDE OXIDOREDUCTASE MOLYBDENUM COFACTOR ASSEMBLY PROTEIN"/>
    <property type="match status" value="1"/>
</dbReference>
<dbReference type="Pfam" id="PF13478">
    <property type="entry name" value="XdhC_C"/>
    <property type="match status" value="1"/>
</dbReference>
<dbReference type="InterPro" id="IPR052698">
    <property type="entry name" value="MoCofactor_Util/Proc"/>
</dbReference>
<feature type="domain" description="XdhC- CoxI" evidence="1">
    <location>
        <begin position="16"/>
        <end position="78"/>
    </location>
</feature>
<dbReference type="RefSeq" id="WP_160645960.1">
    <property type="nucleotide sequence ID" value="NZ_SIJB01000022.1"/>
</dbReference>
<dbReference type="Gene3D" id="3.40.50.720">
    <property type="entry name" value="NAD(P)-binding Rossmann-like Domain"/>
    <property type="match status" value="1"/>
</dbReference>
<evidence type="ECO:0000313" key="4">
    <source>
        <dbReference type="Proteomes" id="UP000448943"/>
    </source>
</evidence>
<dbReference type="PANTHER" id="PTHR30388:SF6">
    <property type="entry name" value="XANTHINE DEHYDROGENASE SUBUNIT A-RELATED"/>
    <property type="match status" value="1"/>
</dbReference>
<evidence type="ECO:0000313" key="3">
    <source>
        <dbReference type="EMBL" id="NBI29157.1"/>
    </source>
</evidence>
<comment type="caution">
    <text evidence="3">The sequence shown here is derived from an EMBL/GenBank/DDBJ whole genome shotgun (WGS) entry which is preliminary data.</text>
</comment>
<protein>
    <submittedName>
        <fullName evidence="3">XdhC/CoxI family protein</fullName>
    </submittedName>
</protein>
<proteinExistence type="predicted"/>
<sequence length="328" mass="36881">MENIHQILEVIEHSTKNYVLATIIHVEGTAYLKEGTMMLIQENGLQVGVLSPGCLESDLAIRAKQVFKNGKSLTITYDMSDKTDISWGQGAGCNGVIFILLELLDHRLKENMLHIKKSLDQDIPILHIKILTADLKLLNNLYYLFEGNTFFTPQSGVQKSESNLIYTHVFLPKPRLIIFGAGPDVKPLVSLAALSGFSITLCDWRGELCNYNHFPSANQLIVGFPKETIIKLNLTPQDYVVIMTHHFQRDQEILSTLIHQDLRYLGILGPRVRTEKLLNRTSIPLFLRSPIGLTIGAKGPQEIAISIVAELIQCLRTPLLQNEFELDK</sequence>
<keyword evidence="4" id="KW-1185">Reference proteome</keyword>
<organism evidence="3 4">
    <name type="scientific">Chengkuizengella marina</name>
    <dbReference type="NCBI Taxonomy" id="2507566"/>
    <lineage>
        <taxon>Bacteria</taxon>
        <taxon>Bacillati</taxon>
        <taxon>Bacillota</taxon>
        <taxon>Bacilli</taxon>
        <taxon>Bacillales</taxon>
        <taxon>Paenibacillaceae</taxon>
        <taxon>Chengkuizengella</taxon>
    </lineage>
</organism>
<dbReference type="Proteomes" id="UP000448943">
    <property type="component" value="Unassembled WGS sequence"/>
</dbReference>
<gene>
    <name evidence="3" type="ORF">ERL59_09310</name>
</gene>
<dbReference type="AlphaFoldDB" id="A0A6N9Q2Y0"/>
<accession>A0A6N9Q2Y0</accession>
<name>A0A6N9Q2Y0_9BACL</name>
<dbReference type="EMBL" id="SIJB01000022">
    <property type="protein sequence ID" value="NBI29157.1"/>
    <property type="molecule type" value="Genomic_DNA"/>
</dbReference>
<dbReference type="Pfam" id="PF02625">
    <property type="entry name" value="XdhC_CoxI"/>
    <property type="match status" value="1"/>
</dbReference>
<dbReference type="InterPro" id="IPR027051">
    <property type="entry name" value="XdhC_Rossmann_dom"/>
</dbReference>